<evidence type="ECO:0000313" key="2">
    <source>
        <dbReference type="EMBL" id="VYS82398.1"/>
    </source>
</evidence>
<sequence>MIQIYKKKNTDFSKNGDSPIFPSSAVVNAELNGAWTLELEHSIDDREIWKFIEEETVIKVPSFNGDQLFRVRKVEKSDSGIEAKAEPIFLDAKDDCFLTDVRPTGKNGQQALDIMCAANKKYTAESNITRATTAYYQYKNLISAINGDDSNSFVNRWGGEILYDNYKVIINERVGGDYGVELLYGKNIKADGLTEEIDMSDVVTRIYPKAYNGYKMSNNGYVDSPLIGNYPTVKADTITFSDVKMREDAQEDDEKNGVIVCDTQAELDNALIQKCRDQFAAGIDKPKVSISADMILLQDTDQYKDYKVLESVSLGDTIHCKHSKLGIVTDARVIALEYDCIQKRVTSVELGDFESNYFDRVTSSTDKIESIIAPDGSVMAEKVQGILNGIYTQLKLQSTVAKKVNGRAFTVEDLDPDSPLYGCMTWGTQGLQLAVRRTADGRDWDWTTAITAHGIFAGAIIAGVLADKTGKNYWNLDTGEFRLSAEAFKVDDQTVEDYVNGKINGMTQEEIFNILTNNQKNQGIYLKDGLLYINGSYVKSGKVKGEYIDARNLTVTNTAGQKTLAVDNNGNVDMNVRSLSILGSAIASEAYADRLGGNLLKGASLAETEIKQYWDVSGDLTYNQADPLKGNGAIMLEAPIFGSEGSSDDCYVSAKYSNNNPITAPGVYEARIWLKADTNTTIKVSINRTAFNCNVTTTWKQHRFMLDVKTPSTQGFQNFTIGGWGSIRAGDAVYIYKPEVIISYSPTDILNLLTNNGAMDGVFIRNGQLYVKGSYIDVDDLKALKATIGGFAIGTSGIYKGCTSLTSTAQGVYIGTNGIRLYATDNNSNETSFTFDLAKRTAALIGTSLLFKMRNFSEKAELSGADGTVTCKYGLHVYTKREPDISDGSYDSELVFKGLPHITSGTTLVRESGSARVCTSSSSSKRYKDHIAMLKDAEAEKLLDIPVVWFKYKEGYLAKEDRFVDKPLPGFYAEDVFHAFPECAMQNPDTSVEDWNYRTLIPPMLKLIQTMYNDIKQLKENKS</sequence>
<dbReference type="EMBL" id="CACRST010000009">
    <property type="protein sequence ID" value="VYS82398.1"/>
    <property type="molecule type" value="Genomic_DNA"/>
</dbReference>
<dbReference type="AlphaFoldDB" id="A0A6N2RPK7"/>
<dbReference type="InterPro" id="IPR030392">
    <property type="entry name" value="S74_ICA"/>
</dbReference>
<dbReference type="PROSITE" id="PS51688">
    <property type="entry name" value="ICA"/>
    <property type="match status" value="1"/>
</dbReference>
<protein>
    <submittedName>
        <fullName evidence="2">Prophage endopeptidase tail</fullName>
    </submittedName>
</protein>
<dbReference type="InterPro" id="IPR010572">
    <property type="entry name" value="Tail_dom"/>
</dbReference>
<gene>
    <name evidence="2" type="ORF">BGLFYP119_00730</name>
</gene>
<dbReference type="Pfam" id="PF18994">
    <property type="entry name" value="Prophage_tailD1"/>
    <property type="match status" value="1"/>
</dbReference>
<dbReference type="NCBIfam" id="TIGR01665">
    <property type="entry name" value="put_anti_recept"/>
    <property type="match status" value="1"/>
</dbReference>
<dbReference type="InterPro" id="IPR007119">
    <property type="entry name" value="Phage_tail_spike_N"/>
</dbReference>
<dbReference type="InterPro" id="IPR044051">
    <property type="entry name" value="Prophage_tail_N"/>
</dbReference>
<dbReference type="RefSeq" id="WP_412860679.1">
    <property type="nucleotide sequence ID" value="NZ_CACRST010000009.1"/>
</dbReference>
<organism evidence="2">
    <name type="scientific">Blautia glucerasea</name>
    <dbReference type="NCBI Taxonomy" id="536633"/>
    <lineage>
        <taxon>Bacteria</taxon>
        <taxon>Bacillati</taxon>
        <taxon>Bacillota</taxon>
        <taxon>Clostridia</taxon>
        <taxon>Lachnospirales</taxon>
        <taxon>Lachnospiraceae</taxon>
        <taxon>Blautia</taxon>
    </lineage>
</organism>
<evidence type="ECO:0000259" key="1">
    <source>
        <dbReference type="PROSITE" id="PS51688"/>
    </source>
</evidence>
<reference evidence="2" key="1">
    <citation type="submission" date="2019-11" db="EMBL/GenBank/DDBJ databases">
        <authorList>
            <person name="Feng L."/>
        </authorList>
    </citation>
    <scope>NUCLEOTIDE SEQUENCE</scope>
    <source>
        <strain evidence="2">BgluceraseaLFYP119</strain>
    </source>
</reference>
<dbReference type="Pfam" id="PF06605">
    <property type="entry name" value="Prophage_tail"/>
    <property type="match status" value="1"/>
</dbReference>
<proteinExistence type="predicted"/>
<accession>A0A6N2RPK7</accession>
<feature type="domain" description="Peptidase S74" evidence="1">
    <location>
        <begin position="923"/>
        <end position="1022"/>
    </location>
</feature>
<name>A0A6N2RPK7_9FIRM</name>